<evidence type="ECO:0000313" key="2">
    <source>
        <dbReference type="EMBL" id="GAU24368.1"/>
    </source>
</evidence>
<accession>A0A2Z6M0W1</accession>
<protein>
    <recommendedName>
        <fullName evidence="1">RNase H type-1 domain-containing protein</fullName>
    </recommendedName>
</protein>
<organism evidence="2 3">
    <name type="scientific">Trifolium subterraneum</name>
    <name type="common">Subterranean clover</name>
    <dbReference type="NCBI Taxonomy" id="3900"/>
    <lineage>
        <taxon>Eukaryota</taxon>
        <taxon>Viridiplantae</taxon>
        <taxon>Streptophyta</taxon>
        <taxon>Embryophyta</taxon>
        <taxon>Tracheophyta</taxon>
        <taxon>Spermatophyta</taxon>
        <taxon>Magnoliopsida</taxon>
        <taxon>eudicotyledons</taxon>
        <taxon>Gunneridae</taxon>
        <taxon>Pentapetalae</taxon>
        <taxon>rosids</taxon>
        <taxon>fabids</taxon>
        <taxon>Fabales</taxon>
        <taxon>Fabaceae</taxon>
        <taxon>Papilionoideae</taxon>
        <taxon>50 kb inversion clade</taxon>
        <taxon>NPAAA clade</taxon>
        <taxon>Hologalegina</taxon>
        <taxon>IRL clade</taxon>
        <taxon>Trifolieae</taxon>
        <taxon>Trifolium</taxon>
    </lineage>
</organism>
<reference evidence="3" key="1">
    <citation type="journal article" date="2017" name="Front. Plant Sci.">
        <title>Climate Clever Clovers: New Paradigm to Reduce the Environmental Footprint of Ruminants by Breeding Low Methanogenic Forages Utilizing Haplotype Variation.</title>
        <authorList>
            <person name="Kaur P."/>
            <person name="Appels R."/>
            <person name="Bayer P.E."/>
            <person name="Keeble-Gagnere G."/>
            <person name="Wang J."/>
            <person name="Hirakawa H."/>
            <person name="Shirasawa K."/>
            <person name="Vercoe P."/>
            <person name="Stefanova K."/>
            <person name="Durmic Z."/>
            <person name="Nichols P."/>
            <person name="Revell C."/>
            <person name="Isobe S.N."/>
            <person name="Edwards D."/>
            <person name="Erskine W."/>
        </authorList>
    </citation>
    <scope>NUCLEOTIDE SEQUENCE [LARGE SCALE GENOMIC DNA]</scope>
    <source>
        <strain evidence="3">cv. Daliak</strain>
    </source>
</reference>
<sequence>MPWVNSLGRYLGANLASGRNSRRHFSHIVNKIQSKLSGWKQQCLSFAGRITLSKYVISTIPYYHMQYGKIPKTICDEVDKIQRGFLWGDSEQGRKAHLISWDVCCLPKIDGGLGLRKTHNMNEAFLMKILWNLINNPNNLWCRVLHSKYGRNKDLIASISMQPYDSPLWKALAGALINICNQIYTDTTLTVRDVLNSSGNWDLDYLINNLLANTVSQILALPTPMDEDGPDTIGLRETGRVFVNGMDHIAFKPSFGWLRMGASLLIFGEVDEVVESLLLARVAEMKMKLSFMCFVTAFTQLRDWFFSNINRKVTGTSISRWQTTFMTTCCDGASKNGGEVAGCGGLFRDSDGRWIKGYTKKIGTCDALHVEMWGLYLGLDMAWREHFSHLIVESDSKILIDMISDNFKFNGNIPILVQRIMKLLKMNWHVRINHNWREGNRSADWLATSSTTVDHLNLVILETAPSELQQILFDDISRACMLRNVRLMM</sequence>
<dbReference type="Proteomes" id="UP000242715">
    <property type="component" value="Unassembled WGS sequence"/>
</dbReference>
<dbReference type="InterPro" id="IPR012337">
    <property type="entry name" value="RNaseH-like_sf"/>
</dbReference>
<evidence type="ECO:0000313" key="3">
    <source>
        <dbReference type="Proteomes" id="UP000242715"/>
    </source>
</evidence>
<dbReference type="OrthoDB" id="1750115at2759"/>
<dbReference type="PANTHER" id="PTHR33116">
    <property type="entry name" value="REVERSE TRANSCRIPTASE ZINC-BINDING DOMAIN-CONTAINING PROTEIN-RELATED-RELATED"/>
    <property type="match status" value="1"/>
</dbReference>
<dbReference type="SUPFAM" id="SSF53098">
    <property type="entry name" value="Ribonuclease H-like"/>
    <property type="match status" value="1"/>
</dbReference>
<dbReference type="CDD" id="cd06222">
    <property type="entry name" value="RNase_H_like"/>
    <property type="match status" value="1"/>
</dbReference>
<gene>
    <name evidence="2" type="ORF">TSUD_390770</name>
</gene>
<dbReference type="GO" id="GO:0003676">
    <property type="term" value="F:nucleic acid binding"/>
    <property type="evidence" value="ECO:0007669"/>
    <property type="project" value="InterPro"/>
</dbReference>
<feature type="domain" description="RNase H type-1" evidence="1">
    <location>
        <begin position="322"/>
        <end position="452"/>
    </location>
</feature>
<dbReference type="PANTHER" id="PTHR33116:SF70">
    <property type="entry name" value="NON-LTR RETROELEMENT REVERSE TRANSCRIPTASE-LIKE PROTEIN"/>
    <property type="match status" value="1"/>
</dbReference>
<dbReference type="EMBL" id="DF973288">
    <property type="protein sequence ID" value="GAU24368.1"/>
    <property type="molecule type" value="Genomic_DNA"/>
</dbReference>
<dbReference type="Gene3D" id="3.30.420.10">
    <property type="entry name" value="Ribonuclease H-like superfamily/Ribonuclease H"/>
    <property type="match status" value="1"/>
</dbReference>
<proteinExistence type="predicted"/>
<dbReference type="InterPro" id="IPR002156">
    <property type="entry name" value="RNaseH_domain"/>
</dbReference>
<dbReference type="Pfam" id="PF13456">
    <property type="entry name" value="RVT_3"/>
    <property type="match status" value="1"/>
</dbReference>
<dbReference type="InterPro" id="IPR044730">
    <property type="entry name" value="RNase_H-like_dom_plant"/>
</dbReference>
<evidence type="ECO:0000259" key="1">
    <source>
        <dbReference type="PROSITE" id="PS50879"/>
    </source>
</evidence>
<dbReference type="GO" id="GO:0004523">
    <property type="term" value="F:RNA-DNA hybrid ribonuclease activity"/>
    <property type="evidence" value="ECO:0007669"/>
    <property type="project" value="InterPro"/>
</dbReference>
<dbReference type="InterPro" id="IPR036397">
    <property type="entry name" value="RNaseH_sf"/>
</dbReference>
<name>A0A2Z6M0W1_TRISU</name>
<dbReference type="AlphaFoldDB" id="A0A2Z6M0W1"/>
<dbReference type="PROSITE" id="PS50879">
    <property type="entry name" value="RNASE_H_1"/>
    <property type="match status" value="1"/>
</dbReference>
<keyword evidence="3" id="KW-1185">Reference proteome</keyword>